<organism evidence="2 3">
    <name type="scientific">Linnemannia exigua</name>
    <dbReference type="NCBI Taxonomy" id="604196"/>
    <lineage>
        <taxon>Eukaryota</taxon>
        <taxon>Fungi</taxon>
        <taxon>Fungi incertae sedis</taxon>
        <taxon>Mucoromycota</taxon>
        <taxon>Mortierellomycotina</taxon>
        <taxon>Mortierellomycetes</taxon>
        <taxon>Mortierellales</taxon>
        <taxon>Mortierellaceae</taxon>
        <taxon>Linnemannia</taxon>
    </lineage>
</organism>
<dbReference type="InterPro" id="IPR032675">
    <property type="entry name" value="LRR_dom_sf"/>
</dbReference>
<dbReference type="AlphaFoldDB" id="A0AAD4DGS2"/>
<reference evidence="2" key="1">
    <citation type="journal article" date="2020" name="Fungal Divers.">
        <title>Resolving the Mortierellaceae phylogeny through synthesis of multi-gene phylogenetics and phylogenomics.</title>
        <authorList>
            <person name="Vandepol N."/>
            <person name="Liber J."/>
            <person name="Desiro A."/>
            <person name="Na H."/>
            <person name="Kennedy M."/>
            <person name="Barry K."/>
            <person name="Grigoriev I.V."/>
            <person name="Miller A.N."/>
            <person name="O'Donnell K."/>
            <person name="Stajich J.E."/>
            <person name="Bonito G."/>
        </authorList>
    </citation>
    <scope>NUCLEOTIDE SEQUENCE</scope>
    <source>
        <strain evidence="2">NRRL 28262</strain>
    </source>
</reference>
<keyword evidence="3" id="KW-1185">Reference proteome</keyword>
<evidence type="ECO:0000256" key="1">
    <source>
        <dbReference type="SAM" id="MobiDB-lite"/>
    </source>
</evidence>
<sequence length="708" mass="79605">MHNSSTSSLLAMHSRHQHHQPQQHHVALDVPEILHIIGEYLSRRDIITCFRVCASFHSSLAPFLYRDLDLIGGASRIKYSCNKYTYGHGYAYNHGDSCDNNTLGLAGNGDDDGESNNKGADKRWQTGRRRVDGGRMGQRPTLAVLRDRYAPLVRRVKLETRFTSEYLTVGFTHLTAITISYNGDALRKPEEATIATTSASATLGAETGCKRKKMKTPSGEGTDTKEDDANDNEVEQNGKGSFVDNTKALVRLVQDNKELVSWTFEKFRTSPLSAEVWKAIVEAAQERLEAKNIMRGGRRMSPTTVTASTGLELLEVKQMTVDKESAPWFVKACRLAKVLKLVVVDLTHASLLHHHDPVPPISSPSPLSQHRPQEEQEATALIPPMAHEINMWSLQGFTFMDQLRFLVECSQARSIAWSSPCAQWRHDLFHLSNQDLETLINPGQEQRQRQQRPQWPHIHSLRFSEWLRGKIDLTEMAGLGTSISRLLLHIIPSNNQIRFFRLSGAKMQPMAVDTIQQHHNLSLNHIRLRSCPSVTSTMIQGLLESCPNLTTLTANVLSVDAISRGRPWVCRDLVEFQVYLDLCHETQVSVDKALESQHLVYTRLATLPNLERLLIARIPGRSNNMRPETLHSLNLRLACGLGSLSTLKRLKVLNFVDVEQWLDKESVEWMIASWPKLNSVQGMLTPSLEQSSALATILTNHGIFHSCA</sequence>
<feature type="region of interest" description="Disordered" evidence="1">
    <location>
        <begin position="355"/>
        <end position="377"/>
    </location>
</feature>
<dbReference type="EMBL" id="JAAAIL010000248">
    <property type="protein sequence ID" value="KAG0277778.1"/>
    <property type="molecule type" value="Genomic_DNA"/>
</dbReference>
<feature type="compositionally biased region" description="Basic residues" evidence="1">
    <location>
        <begin position="13"/>
        <end position="22"/>
    </location>
</feature>
<proteinExistence type="predicted"/>
<feature type="region of interest" description="Disordered" evidence="1">
    <location>
        <begin position="208"/>
        <end position="240"/>
    </location>
</feature>
<evidence type="ECO:0000313" key="3">
    <source>
        <dbReference type="Proteomes" id="UP001194580"/>
    </source>
</evidence>
<evidence type="ECO:0000313" key="2">
    <source>
        <dbReference type="EMBL" id="KAG0277778.1"/>
    </source>
</evidence>
<name>A0AAD4DGS2_9FUNG</name>
<accession>A0AAD4DGS2</accession>
<feature type="compositionally biased region" description="Acidic residues" evidence="1">
    <location>
        <begin position="225"/>
        <end position="234"/>
    </location>
</feature>
<dbReference type="SUPFAM" id="SSF52047">
    <property type="entry name" value="RNI-like"/>
    <property type="match status" value="1"/>
</dbReference>
<feature type="region of interest" description="Disordered" evidence="1">
    <location>
        <begin position="1"/>
        <end position="24"/>
    </location>
</feature>
<protein>
    <recommendedName>
        <fullName evidence="4">F-box domain-containing protein</fullName>
    </recommendedName>
</protein>
<comment type="caution">
    <text evidence="2">The sequence shown here is derived from an EMBL/GenBank/DDBJ whole genome shotgun (WGS) entry which is preliminary data.</text>
</comment>
<evidence type="ECO:0008006" key="4">
    <source>
        <dbReference type="Google" id="ProtNLM"/>
    </source>
</evidence>
<dbReference type="Gene3D" id="3.80.10.10">
    <property type="entry name" value="Ribonuclease Inhibitor"/>
    <property type="match status" value="1"/>
</dbReference>
<gene>
    <name evidence="2" type="ORF">BGZ95_005362</name>
</gene>
<dbReference type="Proteomes" id="UP001194580">
    <property type="component" value="Unassembled WGS sequence"/>
</dbReference>